<dbReference type="AlphaFoldDB" id="A0A919CFP1"/>
<dbReference type="Proteomes" id="UP000638353">
    <property type="component" value="Unassembled WGS sequence"/>
</dbReference>
<dbReference type="InterPro" id="IPR032708">
    <property type="entry name" value="McjB_C"/>
</dbReference>
<dbReference type="NCBIfam" id="NF033537">
    <property type="entry name" value="lasso_biosyn_B2"/>
    <property type="match status" value="1"/>
</dbReference>
<evidence type="ECO:0000313" key="3">
    <source>
        <dbReference type="Proteomes" id="UP000638353"/>
    </source>
</evidence>
<feature type="domain" description="Microcin J25-processing protein McjB C-terminal" evidence="1">
    <location>
        <begin position="22"/>
        <end position="128"/>
    </location>
</feature>
<dbReference type="EMBL" id="BMVC01000031">
    <property type="protein sequence ID" value="GHD18777.1"/>
    <property type="molecule type" value="Genomic_DNA"/>
</dbReference>
<reference evidence="2" key="2">
    <citation type="submission" date="2020-09" db="EMBL/GenBank/DDBJ databases">
        <authorList>
            <person name="Sun Q."/>
            <person name="Ohkuma M."/>
        </authorList>
    </citation>
    <scope>NUCLEOTIDE SEQUENCE</scope>
    <source>
        <strain evidence="2">JCM 4637</strain>
    </source>
</reference>
<sequence length="144" mass="15684">MPLMTPDPAHRRPPLPIRMLAALVLPVAIAVHRLPLRWLVAATSVLRHLPPAEAAFAQSLHQALLAVRPSWWGGRIACMEVSLATVLALGLCGRRVHWVLGVRAAPNEAHAWVQGDGFALGLENNDPVRPWTPALITPTLKGEY</sequence>
<accession>A0A919CFP1</accession>
<proteinExistence type="predicted"/>
<organism evidence="2 3">
    <name type="scientific">Streptomyces finlayi</name>
    <dbReference type="NCBI Taxonomy" id="67296"/>
    <lineage>
        <taxon>Bacteria</taxon>
        <taxon>Bacillati</taxon>
        <taxon>Actinomycetota</taxon>
        <taxon>Actinomycetes</taxon>
        <taxon>Kitasatosporales</taxon>
        <taxon>Streptomycetaceae</taxon>
        <taxon>Streptomyces</taxon>
    </lineage>
</organism>
<dbReference type="Pfam" id="PF13471">
    <property type="entry name" value="Transglut_core3"/>
    <property type="match status" value="1"/>
</dbReference>
<evidence type="ECO:0000259" key="1">
    <source>
        <dbReference type="Pfam" id="PF13471"/>
    </source>
</evidence>
<gene>
    <name evidence="2" type="ORF">GCM10010334_81910</name>
</gene>
<comment type="caution">
    <text evidence="2">The sequence shown here is derived from an EMBL/GenBank/DDBJ whole genome shotgun (WGS) entry which is preliminary data.</text>
</comment>
<protein>
    <recommendedName>
        <fullName evidence="1">Microcin J25-processing protein McjB C-terminal domain-containing protein</fullName>
    </recommendedName>
</protein>
<reference evidence="2" key="1">
    <citation type="journal article" date="2014" name="Int. J. Syst. Evol. Microbiol.">
        <title>Complete genome sequence of Corynebacterium casei LMG S-19264T (=DSM 44701T), isolated from a smear-ripened cheese.</title>
        <authorList>
            <consortium name="US DOE Joint Genome Institute (JGI-PGF)"/>
            <person name="Walter F."/>
            <person name="Albersmeier A."/>
            <person name="Kalinowski J."/>
            <person name="Ruckert C."/>
        </authorList>
    </citation>
    <scope>NUCLEOTIDE SEQUENCE</scope>
    <source>
        <strain evidence="2">JCM 4637</strain>
    </source>
</reference>
<name>A0A919CFP1_9ACTN</name>
<dbReference type="InterPro" id="IPR053521">
    <property type="entry name" value="McjB-like"/>
</dbReference>
<evidence type="ECO:0000313" key="2">
    <source>
        <dbReference type="EMBL" id="GHD18777.1"/>
    </source>
</evidence>